<dbReference type="GO" id="GO:0032266">
    <property type="term" value="F:phosphatidylinositol-3-phosphate binding"/>
    <property type="evidence" value="ECO:0007669"/>
    <property type="project" value="InterPro"/>
</dbReference>
<dbReference type="SUPFAM" id="SSF57903">
    <property type="entry name" value="FYVE/PHD zinc finger"/>
    <property type="match status" value="1"/>
</dbReference>
<evidence type="ECO:0000256" key="3">
    <source>
        <dbReference type="ARBA" id="ARBA00022553"/>
    </source>
</evidence>
<dbReference type="GO" id="GO:0000281">
    <property type="term" value="P:mitotic cytokinesis"/>
    <property type="evidence" value="ECO:0007669"/>
    <property type="project" value="InterPro"/>
</dbReference>
<name>A0A139WFA3_TRICA</name>
<sequence>MMGIPASGPALKECPCEEVDVGFECRCSGPALMDIPNSLHKELTILVIEDAGIEVLKSDSLVPYSSTLRELYIHRAPKLLKIQPEVFSAYLPNLKILRIVNTGLEEMPNFNGLNTSSVLHMIDLEHNRIQRINTRQISRVKAEQLVLNYNDLQVVEEAAFAGSQIAKLSLSGNFRLKNLHVKAFHGLESLRYIDLSSTAITALPVEGLREIDVLKVQDTESLKVFPSVYNFKYIKEAWLTYPYHCCAFKFPHTHNPWEYERHNRFVKQQRQACTAKNAKNADPTLRALFRAIPPNASLAESDFDEQWNGDEIFHNSTMNLNNGSPVTTAVCGEIYRNYHEVKCHPAPDAFNPCEDLMGNWALRIPVWFISLSAVIGNLFVVIVISTSHFRLTVSKFLMCNLAVADLCIGIHLLLIAVVDACSIRAYFNYAIDWQEGNGCRVAGTLTIFGNVLSVYTLAVITTERWYTITWAIHLNKRLKLRTAVRVMIAGWICALFMACLPLVGVSSYSKTSICLPLENKGKADTIYLSTLLAFNAIAFALICVCYGSMYKSIREGGHTGSTTSVRSDLTVAKRMALLVFTDFACWAPIAFFSLTALLGHPLITVTQTKILLVFFYPLNSCANPCLYALLTQQYRRDFFILMGRYGLCKDRAERHKGAIGGKPLPYGSGPQYKRTSGEAAGKIHSAGGNNHRGSLLTTIVSVEVPMVRTSSRNSARSRPDSLNAVPEYSLQQINLGMMDDCRKLTSTDNFCLSQQSDTCYQTKPFLLLISECFFPQCLIPTRPDMDQLITSLDKLLKYKNEDPSRFYTFLSDCTETDEKQWESLIPKIYYLYDRQVLRKDLVYLSLLASQNHALLRKFVDYDKSIYVLNVADPVSLYDYYVYKGKHWVYEIIDNPGNHAKLVDLKNIYNKFQMIKYVKETNTSVVDLDQLERLSHAINFEFLDDFWKFYVAEITRFITTVKFCKTLKPDANDSDLFVFASKNTQLDTLSRFTDLSDATQWENILAKLCNNCDQFNIFTGFVILATLINLLIDNYNTNLKKDHVNALFETVKTKLIDLKDKQLQIELLENIFRLMFHRKSHEFTCKEKEIRFVLFLLKSVTEELKLKKVYERDSEHYRRLSTLSIYVTDALWRLDLILNTKNTPKIQEQLLNYMLAPPESLIHICLKRHNFERAHQVIEIFDLRDSDLAQQVNYSETFLKFRKFLRKNGKLAQTVTEFFESNSPNEIFTNIFDLAITGTQTWDESEILLNLAEKFNSDETLPSSYLNFYKRVTEIGHEVGPKDNISLPQILISPNYPLDVNVYKTKVEFFQNLARLYDEFNGQNRPNEPGSFNKNHPNHKTLLKMNELIVNYLQDRDTTQYLARIFNYLKAFSKILYIEQNSSDIISKGKNSSYFDIFNFNRSELTGKLLFERQLDPTEFEKYFGKLKLDFLYHVVGNCFPTINLHVQENVTIEELYHDNMLYIPSRSIIVYIQKRNWLLAFILNEMYKVEGVKIDISEVRLRTFFNYLKSPRIQHLKALFDKNDIIAALQNCINAQKVKLYFRERIIEHDLVSIQSQNSSNSDGFETGEEIQEDAKTTNWRTLYDIIESIPENQMKKKSDLIICKDNVLVNMVQDGFEPEYYKYAHFITNRDLRIDTILSNFRKWPGKFAADIIKSEISRFDCLMDSKMETLCGWLQQIELNEELKSVFEVKSWYKSYAFCKEVPESALEKILLTNNVDFLLDFVQLYQPSPETVCKINSSYLTRIMDTNIPLDRIKKLLDSLPFEHAIDMCHNLLTILHNLEYLQFIADYLSTNVSDDLFLKNVQISLKMLSVFTPLEQDQLFCLINEPLSILEVLLMNTKLDKLAAILDLLNAHNLSDFSEVITTEKIDELLRKYAEKSLDFRVITHPNPGLFKTPEPKLLQSLDSLSLMSDKRQFVVPENVPTKEEWVQNDEVVECMCCHQVTFSMFNRRHHCRRCGRVVCYNCSLKRMFVPTYGDILVRVCSDCYNQTVGERNDSNSDKSRSFIQEYWLLNDDPEHNKIIREEFSYEHAPSTSLCFSILRYHSKSIEYPKFLLEQCEVMLKLLQPNQEAAQEIDYLLVIKMLKSLAMAAKMVSTENMLQSGASMADRILSQAELLALLAERGCLNLMPSQNLYVDANVLRRLRDKLLQREQWNLALEVSTKAGLDNTGVFAAWSKSCLKAGSLLLAREKFQRCLDKNSQYETSSNLSRLSELNSSLDSLSLSRSRMSSRFSSGSFTLDNKPAKDPPLLYEIIQILETKTRTINPKVVEKAQSIKISGSVTSLNQISSSYTVHIDTALSIVNRVKNLKEIASGNYSLTASKKFNCYTSRPTIDPIFYEECIYYLGKYGTHLSLLEFYIRHGEIHTALIYILECHLPSETFIEVYMKCLKDGIVTILQEHMSRIDSSLELWKDHLKNLCRHLEKQQLLNCLYQLQLYIGDYVRASMTCIRFYQDNVKSFTELANNVGFLHKGEGHLRQILEQEQWVEVTSVTSKDSFEERLLTNSDLVMKIESKDVNRHINTVKRQVEIVKFLADCEAAGVNTRDLLRQLVLTKDPKAEQQVAIPTLFGTTLEKINLAVMAIISGETVEDGFNLATKIIEDFKLRPIKVYCLAGKQFAKSERYNGITQLVNCIKSTGINDSAISDMLDEMLAHAVGTLIKENIEGTKVEDLIKLINDKATKISAYIEAKQLKTAYFLAVKYKRTADIRRIQREAELLNMPTIKALCQKVLQNSPHTHSKD</sequence>
<feature type="domain" description="FYVE-type" evidence="12">
    <location>
        <begin position="1933"/>
        <end position="1993"/>
    </location>
</feature>
<dbReference type="GO" id="GO:0016500">
    <property type="term" value="F:protein-hormone receptor activity"/>
    <property type="evidence" value="ECO:0007669"/>
    <property type="project" value="InterPro"/>
</dbReference>
<evidence type="ECO:0000256" key="6">
    <source>
        <dbReference type="ARBA" id="ARBA00022771"/>
    </source>
</evidence>
<evidence type="ECO:0000256" key="4">
    <source>
        <dbReference type="ARBA" id="ARBA00022692"/>
    </source>
</evidence>
<evidence type="ECO:0000256" key="10">
    <source>
        <dbReference type="PROSITE-ProRule" id="PRU00091"/>
    </source>
</evidence>
<keyword evidence="8 11" id="KW-1133">Transmembrane helix</keyword>
<dbReference type="GO" id="GO:0007189">
    <property type="term" value="P:adenylate cyclase-activating G protein-coupled receptor signaling pathway"/>
    <property type="evidence" value="ECO:0000318"/>
    <property type="project" value="GO_Central"/>
</dbReference>
<dbReference type="InterPro" id="IPR011011">
    <property type="entry name" value="Znf_FYVE_PHD"/>
</dbReference>
<dbReference type="GO" id="GO:0000724">
    <property type="term" value="P:double-strand break repair via homologous recombination"/>
    <property type="evidence" value="ECO:0007669"/>
    <property type="project" value="InterPro"/>
</dbReference>
<dbReference type="PRINTS" id="PR00373">
    <property type="entry name" value="GLYCHORMONER"/>
</dbReference>
<keyword evidence="9 11" id="KW-0472">Membrane</keyword>
<dbReference type="STRING" id="7070.A0A139WFA3"/>
<reference evidence="14 15" key="2">
    <citation type="journal article" date="2010" name="Nucleic Acids Res.">
        <title>BeetleBase in 2010: revisions to provide comprehensive genomic information for Tribolium castaneum.</title>
        <authorList>
            <person name="Kim H.S."/>
            <person name="Murphy T."/>
            <person name="Xia J."/>
            <person name="Caragea D."/>
            <person name="Park Y."/>
            <person name="Beeman R.W."/>
            <person name="Lorenzen M.D."/>
            <person name="Butcher S."/>
            <person name="Manak J.R."/>
            <person name="Brown S.J."/>
        </authorList>
    </citation>
    <scope>GENOME REANNOTATION</scope>
    <source>
        <strain evidence="14 15">Georgia GA2</strain>
    </source>
</reference>
<dbReference type="InterPro" id="IPR017452">
    <property type="entry name" value="GPCR_Rhodpsn_7TM"/>
</dbReference>
<dbReference type="InParanoid" id="A0A139WFA3"/>
<evidence type="ECO:0000256" key="2">
    <source>
        <dbReference type="ARBA" id="ARBA00010663"/>
    </source>
</evidence>
<dbReference type="PROSITE" id="PS00237">
    <property type="entry name" value="G_PROTEIN_RECEP_F1_1"/>
    <property type="match status" value="1"/>
</dbReference>
<dbReference type="InterPro" id="IPR001611">
    <property type="entry name" value="Leu-rich_rpt"/>
</dbReference>
<dbReference type="InterPro" id="IPR002131">
    <property type="entry name" value="Gphrmn_rcpt_fam"/>
</dbReference>
<dbReference type="FunFam" id="1.20.1070.10:FF:000156">
    <property type="entry name" value="Lutropin-choriogonadotropic hormone receptor"/>
    <property type="match status" value="1"/>
</dbReference>
<keyword evidence="6 10" id="KW-0863">Zinc-finger</keyword>
<dbReference type="CDD" id="cd15136">
    <property type="entry name" value="7tmA_Glyco_hormone_R"/>
    <property type="match status" value="1"/>
</dbReference>
<dbReference type="SMART" id="SM00064">
    <property type="entry name" value="FYVE"/>
    <property type="match status" value="1"/>
</dbReference>
<dbReference type="InterPro" id="IPR028730">
    <property type="entry name" value="ZFYVE26"/>
</dbReference>
<dbReference type="InterPro" id="IPR057946">
    <property type="entry name" value="TPR_ZFYVE26"/>
</dbReference>
<dbReference type="PROSITE" id="PS50178">
    <property type="entry name" value="ZF_FYVE"/>
    <property type="match status" value="1"/>
</dbReference>
<dbReference type="OMA" id="SYYTALC"/>
<keyword evidence="5" id="KW-0479">Metal-binding</keyword>
<dbReference type="SUPFAM" id="SSF52058">
    <property type="entry name" value="L domain-like"/>
    <property type="match status" value="1"/>
</dbReference>
<dbReference type="SUPFAM" id="SSF81321">
    <property type="entry name" value="Family A G protein-coupled receptor-like"/>
    <property type="match status" value="1"/>
</dbReference>
<keyword evidence="4 11" id="KW-0812">Transmembrane</keyword>
<keyword evidence="7" id="KW-0862">Zinc</keyword>
<evidence type="ECO:0000313" key="15">
    <source>
        <dbReference type="Proteomes" id="UP000007266"/>
    </source>
</evidence>
<comment type="similarity">
    <text evidence="2">Belongs to the G-protein coupled receptor 1 family.</text>
</comment>
<dbReference type="GO" id="GO:0009755">
    <property type="term" value="P:hormone-mediated signaling pathway"/>
    <property type="evidence" value="ECO:0000318"/>
    <property type="project" value="GO_Central"/>
</dbReference>
<dbReference type="Pfam" id="PF13855">
    <property type="entry name" value="LRR_8"/>
    <property type="match status" value="1"/>
</dbReference>
<gene>
    <name evidence="14" type="primary">AUGUSTUS-3.0.2_33570</name>
    <name evidence="14" type="ORF">TcasGA2_TC033570</name>
</gene>
<accession>A0A139WFA3</accession>
<evidence type="ECO:0000259" key="13">
    <source>
        <dbReference type="PROSITE" id="PS50262"/>
    </source>
</evidence>
<organism evidence="14 15">
    <name type="scientific">Tribolium castaneum</name>
    <name type="common">Red flour beetle</name>
    <dbReference type="NCBI Taxonomy" id="7070"/>
    <lineage>
        <taxon>Eukaryota</taxon>
        <taxon>Metazoa</taxon>
        <taxon>Ecdysozoa</taxon>
        <taxon>Arthropoda</taxon>
        <taxon>Hexapoda</taxon>
        <taxon>Insecta</taxon>
        <taxon>Pterygota</taxon>
        <taxon>Neoptera</taxon>
        <taxon>Endopterygota</taxon>
        <taxon>Coleoptera</taxon>
        <taxon>Polyphaga</taxon>
        <taxon>Cucujiformia</taxon>
        <taxon>Tenebrionidae</taxon>
        <taxon>Tenebrionidae incertae sedis</taxon>
        <taxon>Tribolium</taxon>
    </lineage>
</organism>
<dbReference type="GO" id="GO:0005886">
    <property type="term" value="C:plasma membrane"/>
    <property type="evidence" value="ECO:0000318"/>
    <property type="project" value="GO_Central"/>
</dbReference>
<dbReference type="Proteomes" id="UP000007266">
    <property type="component" value="Linkage group 7"/>
</dbReference>
<keyword evidence="3" id="KW-0597">Phosphoprotein</keyword>
<dbReference type="InterPro" id="IPR000276">
    <property type="entry name" value="GPCR_Rhodpsn"/>
</dbReference>
<evidence type="ECO:0000313" key="14">
    <source>
        <dbReference type="EMBL" id="KYB26612.1"/>
    </source>
</evidence>
<feature type="domain" description="G-protein coupled receptors family 1 profile" evidence="13">
    <location>
        <begin position="376"/>
        <end position="627"/>
    </location>
</feature>
<dbReference type="InterPro" id="IPR000306">
    <property type="entry name" value="Znf_FYVE"/>
</dbReference>
<dbReference type="Gene3D" id="3.80.10.10">
    <property type="entry name" value="Ribonuclease Inhibitor"/>
    <property type="match status" value="1"/>
</dbReference>
<feature type="transmembrane region" description="Helical" evidence="11">
    <location>
        <begin position="396"/>
        <end position="418"/>
    </location>
</feature>
<feature type="transmembrane region" description="Helical" evidence="11">
    <location>
        <begin position="483"/>
        <end position="505"/>
    </location>
</feature>
<comment type="subcellular location">
    <subcellularLocation>
        <location evidence="1">Membrane</location>
    </subcellularLocation>
</comment>
<dbReference type="Pfam" id="PF01363">
    <property type="entry name" value="FYVE"/>
    <property type="match status" value="1"/>
</dbReference>
<keyword evidence="15" id="KW-1185">Reference proteome</keyword>
<dbReference type="GO" id="GO:0008270">
    <property type="term" value="F:zinc ion binding"/>
    <property type="evidence" value="ECO:0007669"/>
    <property type="project" value="UniProtKB-KW"/>
</dbReference>
<dbReference type="Gene3D" id="3.30.40.10">
    <property type="entry name" value="Zinc/RING finger domain, C3HC4 (zinc finger)"/>
    <property type="match status" value="1"/>
</dbReference>
<dbReference type="Pfam" id="PF25569">
    <property type="entry name" value="TPR_ZFYVE26"/>
    <property type="match status" value="1"/>
</dbReference>
<dbReference type="PROSITE" id="PS50262">
    <property type="entry name" value="G_PROTEIN_RECEP_F1_2"/>
    <property type="match status" value="1"/>
</dbReference>
<dbReference type="InterPro" id="IPR032675">
    <property type="entry name" value="LRR_dom_sf"/>
</dbReference>
<proteinExistence type="inferred from homology"/>
<evidence type="ECO:0000259" key="12">
    <source>
        <dbReference type="PROSITE" id="PS50178"/>
    </source>
</evidence>
<feature type="transmembrane region" description="Helical" evidence="11">
    <location>
        <begin position="441"/>
        <end position="462"/>
    </location>
</feature>
<dbReference type="PANTHER" id="PTHR46591:SF1">
    <property type="entry name" value="ZINC FINGER FYVE DOMAIN-CONTAINING PROTEIN 26"/>
    <property type="match status" value="1"/>
</dbReference>
<dbReference type="Gene3D" id="1.20.1070.10">
    <property type="entry name" value="Rhodopsin 7-helix transmembrane proteins"/>
    <property type="match status" value="1"/>
</dbReference>
<dbReference type="PANTHER" id="PTHR46591">
    <property type="entry name" value="ZINC FINGER FYVE DOMAIN-CONTAINING PROTEIN 26"/>
    <property type="match status" value="1"/>
</dbReference>
<dbReference type="InterPro" id="IPR017455">
    <property type="entry name" value="Znf_FYVE-rel"/>
</dbReference>
<dbReference type="PRINTS" id="PR00237">
    <property type="entry name" value="GPCRRHODOPSN"/>
</dbReference>
<evidence type="ECO:0000256" key="7">
    <source>
        <dbReference type="ARBA" id="ARBA00022833"/>
    </source>
</evidence>
<evidence type="ECO:0000256" key="9">
    <source>
        <dbReference type="ARBA" id="ARBA00023136"/>
    </source>
</evidence>
<evidence type="ECO:0000256" key="5">
    <source>
        <dbReference type="ARBA" id="ARBA00022723"/>
    </source>
</evidence>
<dbReference type="GO" id="GO:0008528">
    <property type="term" value="F:G protein-coupled peptide receptor activity"/>
    <property type="evidence" value="ECO:0000318"/>
    <property type="project" value="GO_Central"/>
</dbReference>
<evidence type="ECO:0000256" key="8">
    <source>
        <dbReference type="ARBA" id="ARBA00022989"/>
    </source>
</evidence>
<dbReference type="FunCoup" id="A0A139WFA3">
    <property type="interactions" value="21"/>
</dbReference>
<protein>
    <submittedName>
        <fullName evidence="14">Uncharacterized protein</fullName>
    </submittedName>
</protein>
<feature type="transmembrane region" description="Helical" evidence="11">
    <location>
        <begin position="525"/>
        <end position="546"/>
    </location>
</feature>
<feature type="transmembrane region" description="Helical" evidence="11">
    <location>
        <begin position="360"/>
        <end position="384"/>
    </location>
</feature>
<dbReference type="EMBL" id="KQ971352">
    <property type="protein sequence ID" value="KYB26612.1"/>
    <property type="molecule type" value="Genomic_DNA"/>
</dbReference>
<dbReference type="InterPro" id="IPR013083">
    <property type="entry name" value="Znf_RING/FYVE/PHD"/>
</dbReference>
<reference evidence="14 15" key="1">
    <citation type="journal article" date="2008" name="Nature">
        <title>The genome of the model beetle and pest Tribolium castaneum.</title>
        <authorList>
            <consortium name="Tribolium Genome Sequencing Consortium"/>
            <person name="Richards S."/>
            <person name="Gibbs R.A."/>
            <person name="Weinstock G.M."/>
            <person name="Brown S.J."/>
            <person name="Denell R."/>
            <person name="Beeman R.W."/>
            <person name="Gibbs R."/>
            <person name="Beeman R.W."/>
            <person name="Brown S.J."/>
            <person name="Bucher G."/>
            <person name="Friedrich M."/>
            <person name="Grimmelikhuijzen C.J."/>
            <person name="Klingler M."/>
            <person name="Lorenzen M."/>
            <person name="Richards S."/>
            <person name="Roth S."/>
            <person name="Schroder R."/>
            <person name="Tautz D."/>
            <person name="Zdobnov E.M."/>
            <person name="Muzny D."/>
            <person name="Gibbs R.A."/>
            <person name="Weinstock G.M."/>
            <person name="Attaway T."/>
            <person name="Bell S."/>
            <person name="Buhay C.J."/>
            <person name="Chandrabose M.N."/>
            <person name="Chavez D."/>
            <person name="Clerk-Blankenburg K.P."/>
            <person name="Cree A."/>
            <person name="Dao M."/>
            <person name="Davis C."/>
            <person name="Chacko J."/>
            <person name="Dinh H."/>
            <person name="Dugan-Rocha S."/>
            <person name="Fowler G."/>
            <person name="Garner T.T."/>
            <person name="Garnes J."/>
            <person name="Gnirke A."/>
            <person name="Hawes A."/>
            <person name="Hernandez J."/>
            <person name="Hines S."/>
            <person name="Holder M."/>
            <person name="Hume J."/>
            <person name="Jhangiani S.N."/>
            <person name="Joshi V."/>
            <person name="Khan Z.M."/>
            <person name="Jackson L."/>
            <person name="Kovar C."/>
            <person name="Kowis A."/>
            <person name="Lee S."/>
            <person name="Lewis L.R."/>
            <person name="Margolis J."/>
            <person name="Morgan M."/>
            <person name="Nazareth L.V."/>
            <person name="Nguyen N."/>
            <person name="Okwuonu G."/>
            <person name="Parker D."/>
            <person name="Richards S."/>
            <person name="Ruiz S.J."/>
            <person name="Santibanez J."/>
            <person name="Savard J."/>
            <person name="Scherer S.E."/>
            <person name="Schneider B."/>
            <person name="Sodergren E."/>
            <person name="Tautz D."/>
            <person name="Vattahil S."/>
            <person name="Villasana D."/>
            <person name="White C.S."/>
            <person name="Wright R."/>
            <person name="Park Y."/>
            <person name="Beeman R.W."/>
            <person name="Lord J."/>
            <person name="Oppert B."/>
            <person name="Lorenzen M."/>
            <person name="Brown S."/>
            <person name="Wang L."/>
            <person name="Savard J."/>
            <person name="Tautz D."/>
            <person name="Richards S."/>
            <person name="Weinstock G."/>
            <person name="Gibbs R.A."/>
            <person name="Liu Y."/>
            <person name="Worley K."/>
            <person name="Weinstock G."/>
            <person name="Elsik C.G."/>
            <person name="Reese J.T."/>
            <person name="Elhaik E."/>
            <person name="Landan G."/>
            <person name="Graur D."/>
            <person name="Arensburger P."/>
            <person name="Atkinson P."/>
            <person name="Beeman R.W."/>
            <person name="Beidler J."/>
            <person name="Brown S.J."/>
            <person name="Demuth J.P."/>
            <person name="Drury D.W."/>
            <person name="Du Y.Z."/>
            <person name="Fujiwara H."/>
            <person name="Lorenzen M."/>
            <person name="Maselli V."/>
            <person name="Osanai M."/>
            <person name="Park Y."/>
            <person name="Robertson H.M."/>
            <person name="Tu Z."/>
            <person name="Wang J.J."/>
            <person name="Wang S."/>
            <person name="Richards S."/>
            <person name="Song H."/>
            <person name="Zhang L."/>
            <person name="Sodergren E."/>
            <person name="Werner D."/>
            <person name="Stanke M."/>
            <person name="Morgenstern B."/>
            <person name="Solovyev V."/>
            <person name="Kosarev P."/>
            <person name="Brown G."/>
            <person name="Chen H.C."/>
            <person name="Ermolaeva O."/>
            <person name="Hlavina W."/>
            <person name="Kapustin Y."/>
            <person name="Kiryutin B."/>
            <person name="Kitts P."/>
            <person name="Maglott D."/>
            <person name="Pruitt K."/>
            <person name="Sapojnikov V."/>
            <person name="Souvorov A."/>
            <person name="Mackey A.J."/>
            <person name="Waterhouse R.M."/>
            <person name="Wyder S."/>
            <person name="Zdobnov E.M."/>
            <person name="Zdobnov E.M."/>
            <person name="Wyder S."/>
            <person name="Kriventseva E.V."/>
            <person name="Kadowaki T."/>
            <person name="Bork P."/>
            <person name="Aranda M."/>
            <person name="Bao R."/>
            <person name="Beermann A."/>
            <person name="Berns N."/>
            <person name="Bolognesi R."/>
            <person name="Bonneton F."/>
            <person name="Bopp D."/>
            <person name="Brown S.J."/>
            <person name="Bucher G."/>
            <person name="Butts T."/>
            <person name="Chaumot A."/>
            <person name="Denell R.E."/>
            <person name="Ferrier D.E."/>
            <person name="Friedrich M."/>
            <person name="Gordon C.M."/>
            <person name="Jindra M."/>
            <person name="Klingler M."/>
            <person name="Lan Q."/>
            <person name="Lattorff H.M."/>
            <person name="Laudet V."/>
            <person name="von Levetsow C."/>
            <person name="Liu Z."/>
            <person name="Lutz R."/>
            <person name="Lynch J.A."/>
            <person name="da Fonseca R.N."/>
            <person name="Posnien N."/>
            <person name="Reuter R."/>
            <person name="Roth S."/>
            <person name="Savard J."/>
            <person name="Schinko J.B."/>
            <person name="Schmitt C."/>
            <person name="Schoppmeier M."/>
            <person name="Schroder R."/>
            <person name="Shippy T.D."/>
            <person name="Simonnet F."/>
            <person name="Marques-Souza H."/>
            <person name="Tautz D."/>
            <person name="Tomoyasu Y."/>
            <person name="Trauner J."/>
            <person name="Van der Zee M."/>
            <person name="Vervoort M."/>
            <person name="Wittkopp N."/>
            <person name="Wimmer E.A."/>
            <person name="Yang X."/>
            <person name="Jones A.K."/>
            <person name="Sattelle D.B."/>
            <person name="Ebert P.R."/>
            <person name="Nelson D."/>
            <person name="Scott J.G."/>
            <person name="Beeman R.W."/>
            <person name="Muthukrishnan S."/>
            <person name="Kramer K.J."/>
            <person name="Arakane Y."/>
            <person name="Beeman R.W."/>
            <person name="Zhu Q."/>
            <person name="Hogenkamp D."/>
            <person name="Dixit R."/>
            <person name="Oppert B."/>
            <person name="Jiang H."/>
            <person name="Zou Z."/>
            <person name="Marshall J."/>
            <person name="Elpidina E."/>
            <person name="Vinokurov K."/>
            <person name="Oppert C."/>
            <person name="Zou Z."/>
            <person name="Evans J."/>
            <person name="Lu Z."/>
            <person name="Zhao P."/>
            <person name="Sumathipala N."/>
            <person name="Altincicek B."/>
            <person name="Vilcinskas A."/>
            <person name="Williams M."/>
            <person name="Hultmark D."/>
            <person name="Hetru C."/>
            <person name="Jiang H."/>
            <person name="Grimmelikhuijzen C.J."/>
            <person name="Hauser F."/>
            <person name="Cazzamali G."/>
            <person name="Williamson M."/>
            <person name="Park Y."/>
            <person name="Li B."/>
            <person name="Tanaka Y."/>
            <person name="Predel R."/>
            <person name="Neupert S."/>
            <person name="Schachtner J."/>
            <person name="Verleyen P."/>
            <person name="Raible F."/>
            <person name="Bork P."/>
            <person name="Friedrich M."/>
            <person name="Walden K.K."/>
            <person name="Robertson H.M."/>
            <person name="Angeli S."/>
            <person name="Foret S."/>
            <person name="Bucher G."/>
            <person name="Schuetz S."/>
            <person name="Maleszka R."/>
            <person name="Wimmer E.A."/>
            <person name="Beeman R.W."/>
            <person name="Lorenzen M."/>
            <person name="Tomoyasu Y."/>
            <person name="Miller S.C."/>
            <person name="Grossmann D."/>
            <person name="Bucher G."/>
        </authorList>
    </citation>
    <scope>NUCLEOTIDE SEQUENCE [LARGE SCALE GENOMIC DNA]</scope>
    <source>
        <strain evidence="14 15">Georgia GA2</strain>
    </source>
</reference>
<feature type="transmembrane region" description="Helical" evidence="11">
    <location>
        <begin position="576"/>
        <end position="598"/>
    </location>
</feature>
<evidence type="ECO:0000256" key="1">
    <source>
        <dbReference type="ARBA" id="ARBA00004370"/>
    </source>
</evidence>
<evidence type="ECO:0000256" key="11">
    <source>
        <dbReference type="SAM" id="Phobius"/>
    </source>
</evidence>
<dbReference type="Pfam" id="PF00001">
    <property type="entry name" value="7tm_1"/>
    <property type="match status" value="1"/>
</dbReference>
<dbReference type="eggNOG" id="KOG1811">
    <property type="taxonomic scope" value="Eukaryota"/>
</dbReference>